<dbReference type="PANTHER" id="PTHR11292">
    <property type="entry name" value="T-CELL SURFACE GLYCOPROTEIN CD8 BETA CHAIN"/>
    <property type="match status" value="1"/>
</dbReference>
<evidence type="ECO:0000256" key="10">
    <source>
        <dbReference type="ARBA" id="ARBA00023319"/>
    </source>
</evidence>
<accession>A0AA88IY95</accession>
<sequence>MKTIRLITALSLCALSWISVLVAQSHIVDVQSGEEVTLMCTNVTNYTSLVFWFRLVKTNQVSCIAVLFNINYVSYCDGFQNGTFETTTNISTVFLKIKHVGVSDSGLYFCGFYANARPIFSVIRLNVNGKFTATFLCLLVPWLFF</sequence>
<dbReference type="Gene3D" id="2.60.40.10">
    <property type="entry name" value="Immunoglobulins"/>
    <property type="match status" value="1"/>
</dbReference>
<comment type="caution">
    <text evidence="13">The sequence shown here is derived from an EMBL/GenBank/DDBJ whole genome shotgun (WGS) entry which is preliminary data.</text>
</comment>
<feature type="chain" id="PRO_5041726286" description="Immunoglobulin domain-containing protein" evidence="11">
    <location>
        <begin position="24"/>
        <end position="145"/>
    </location>
</feature>
<dbReference type="GO" id="GO:0002250">
    <property type="term" value="P:adaptive immune response"/>
    <property type="evidence" value="ECO:0007669"/>
    <property type="project" value="UniProtKB-KW"/>
</dbReference>
<dbReference type="InterPro" id="IPR013783">
    <property type="entry name" value="Ig-like_fold"/>
</dbReference>
<evidence type="ECO:0000256" key="8">
    <source>
        <dbReference type="ARBA" id="ARBA00023157"/>
    </source>
</evidence>
<evidence type="ECO:0000256" key="4">
    <source>
        <dbReference type="ARBA" id="ARBA00022859"/>
    </source>
</evidence>
<evidence type="ECO:0000256" key="5">
    <source>
        <dbReference type="ARBA" id="ARBA00022989"/>
    </source>
</evidence>
<dbReference type="AlphaFoldDB" id="A0AA88IY95"/>
<dbReference type="InterPro" id="IPR013106">
    <property type="entry name" value="Ig_V-set"/>
</dbReference>
<protein>
    <recommendedName>
        <fullName evidence="12">Immunoglobulin domain-containing protein</fullName>
    </recommendedName>
</protein>
<evidence type="ECO:0000256" key="6">
    <source>
        <dbReference type="ARBA" id="ARBA00023130"/>
    </source>
</evidence>
<evidence type="ECO:0000256" key="9">
    <source>
        <dbReference type="ARBA" id="ARBA00023180"/>
    </source>
</evidence>
<dbReference type="GO" id="GO:0016020">
    <property type="term" value="C:membrane"/>
    <property type="evidence" value="ECO:0007669"/>
    <property type="project" value="UniProtKB-SubCell"/>
</dbReference>
<dbReference type="SUPFAM" id="SSF48726">
    <property type="entry name" value="Immunoglobulin"/>
    <property type="match status" value="1"/>
</dbReference>
<dbReference type="EMBL" id="JAUPFM010000133">
    <property type="protein sequence ID" value="KAK2812307.1"/>
    <property type="molecule type" value="Genomic_DNA"/>
</dbReference>
<dbReference type="Pfam" id="PF07686">
    <property type="entry name" value="V-set"/>
    <property type="match status" value="1"/>
</dbReference>
<dbReference type="Proteomes" id="UP001187415">
    <property type="component" value="Unassembled WGS sequence"/>
</dbReference>
<keyword evidence="6" id="KW-1064">Adaptive immunity</keyword>
<organism evidence="13 14">
    <name type="scientific">Channa striata</name>
    <name type="common">Snakehead murrel</name>
    <name type="synonym">Ophicephalus striatus</name>
    <dbReference type="NCBI Taxonomy" id="64152"/>
    <lineage>
        <taxon>Eukaryota</taxon>
        <taxon>Metazoa</taxon>
        <taxon>Chordata</taxon>
        <taxon>Craniata</taxon>
        <taxon>Vertebrata</taxon>
        <taxon>Euteleostomi</taxon>
        <taxon>Actinopterygii</taxon>
        <taxon>Neopterygii</taxon>
        <taxon>Teleostei</taxon>
        <taxon>Neoteleostei</taxon>
        <taxon>Acanthomorphata</taxon>
        <taxon>Anabantaria</taxon>
        <taxon>Anabantiformes</taxon>
        <taxon>Channoidei</taxon>
        <taxon>Channidae</taxon>
        <taxon>Channa</taxon>
    </lineage>
</organism>
<dbReference type="InterPro" id="IPR042414">
    <property type="entry name" value="CD8B"/>
</dbReference>
<dbReference type="SMART" id="SM00409">
    <property type="entry name" value="IG"/>
    <property type="match status" value="1"/>
</dbReference>
<keyword evidence="7" id="KW-0472">Membrane</keyword>
<evidence type="ECO:0000256" key="11">
    <source>
        <dbReference type="SAM" id="SignalP"/>
    </source>
</evidence>
<keyword evidence="5" id="KW-1133">Transmembrane helix</keyword>
<reference evidence="13" key="1">
    <citation type="submission" date="2023-07" db="EMBL/GenBank/DDBJ databases">
        <title>Chromosome-level Genome Assembly of Striped Snakehead (Channa striata).</title>
        <authorList>
            <person name="Liu H."/>
        </authorList>
    </citation>
    <scope>NUCLEOTIDE SEQUENCE</scope>
    <source>
        <strain evidence="13">Gz</strain>
        <tissue evidence="13">Muscle</tissue>
    </source>
</reference>
<proteinExistence type="predicted"/>
<gene>
    <name evidence="13" type="ORF">Q5P01_000034</name>
</gene>
<keyword evidence="8" id="KW-1015">Disulfide bond</keyword>
<evidence type="ECO:0000256" key="2">
    <source>
        <dbReference type="ARBA" id="ARBA00022692"/>
    </source>
</evidence>
<evidence type="ECO:0000256" key="3">
    <source>
        <dbReference type="ARBA" id="ARBA00022729"/>
    </source>
</evidence>
<evidence type="ECO:0000256" key="1">
    <source>
        <dbReference type="ARBA" id="ARBA00004479"/>
    </source>
</evidence>
<evidence type="ECO:0000259" key="12">
    <source>
        <dbReference type="SMART" id="SM00409"/>
    </source>
</evidence>
<keyword evidence="4" id="KW-0391">Immunity</keyword>
<feature type="signal peptide" evidence="11">
    <location>
        <begin position="1"/>
        <end position="23"/>
    </location>
</feature>
<dbReference type="GO" id="GO:0042288">
    <property type="term" value="F:MHC class I protein binding"/>
    <property type="evidence" value="ECO:0007669"/>
    <property type="project" value="InterPro"/>
</dbReference>
<dbReference type="PANTHER" id="PTHR11292:SF7">
    <property type="entry name" value="T-CELL SURFACE GLYCOPROTEIN CD8 BETA CHAIN-RELATED"/>
    <property type="match status" value="1"/>
</dbReference>
<feature type="domain" description="Immunoglobulin" evidence="12">
    <location>
        <begin position="25"/>
        <end position="128"/>
    </location>
</feature>
<evidence type="ECO:0000256" key="7">
    <source>
        <dbReference type="ARBA" id="ARBA00023136"/>
    </source>
</evidence>
<dbReference type="GO" id="GO:0050776">
    <property type="term" value="P:regulation of immune response"/>
    <property type="evidence" value="ECO:0007669"/>
    <property type="project" value="InterPro"/>
</dbReference>
<keyword evidence="3 11" id="KW-0732">Signal</keyword>
<keyword evidence="2" id="KW-0812">Transmembrane</keyword>
<name>A0AA88IY95_CHASR</name>
<dbReference type="GO" id="GO:0009986">
    <property type="term" value="C:cell surface"/>
    <property type="evidence" value="ECO:0007669"/>
    <property type="project" value="TreeGrafter"/>
</dbReference>
<dbReference type="InterPro" id="IPR036179">
    <property type="entry name" value="Ig-like_dom_sf"/>
</dbReference>
<keyword evidence="10" id="KW-0393">Immunoglobulin domain</keyword>
<evidence type="ECO:0000313" key="13">
    <source>
        <dbReference type="EMBL" id="KAK2812307.1"/>
    </source>
</evidence>
<dbReference type="GO" id="GO:0015026">
    <property type="term" value="F:coreceptor activity"/>
    <property type="evidence" value="ECO:0007669"/>
    <property type="project" value="InterPro"/>
</dbReference>
<keyword evidence="9" id="KW-0325">Glycoprotein</keyword>
<keyword evidence="14" id="KW-1185">Reference proteome</keyword>
<dbReference type="InterPro" id="IPR003599">
    <property type="entry name" value="Ig_sub"/>
</dbReference>
<comment type="subcellular location">
    <subcellularLocation>
        <location evidence="1">Membrane</location>
        <topology evidence="1">Single-pass type I membrane protein</topology>
    </subcellularLocation>
</comment>
<evidence type="ECO:0000313" key="14">
    <source>
        <dbReference type="Proteomes" id="UP001187415"/>
    </source>
</evidence>